<dbReference type="SUPFAM" id="SSF49599">
    <property type="entry name" value="TRAF domain-like"/>
    <property type="match status" value="1"/>
</dbReference>
<evidence type="ECO:0000256" key="1">
    <source>
        <dbReference type="SAM" id="MobiDB-lite"/>
    </source>
</evidence>
<dbReference type="AlphaFoldDB" id="A0A1E1XQ13"/>
<reference evidence="3" key="1">
    <citation type="submission" date="2016-09" db="EMBL/GenBank/DDBJ databases">
        <authorList>
            <person name="Capua I."/>
            <person name="De Benedictis P."/>
            <person name="Joannis T."/>
            <person name="Lombin L.H."/>
            <person name="Cattoli G."/>
        </authorList>
    </citation>
    <scope>NUCLEOTIDE SEQUENCE</scope>
</reference>
<keyword evidence="3" id="KW-0675">Receptor</keyword>
<accession>A0A1E1XQ13</accession>
<dbReference type="EMBL" id="GFAA01002079">
    <property type="protein sequence ID" value="JAU01356.1"/>
    <property type="molecule type" value="mRNA"/>
</dbReference>
<protein>
    <submittedName>
        <fullName evidence="3">Putative tnf receptor-associated factor 6</fullName>
    </submittedName>
</protein>
<dbReference type="InterPro" id="IPR013083">
    <property type="entry name" value="Znf_RING/FYVE/PHD"/>
</dbReference>
<feature type="compositionally biased region" description="Basic and acidic residues" evidence="1">
    <location>
        <begin position="146"/>
        <end position="157"/>
    </location>
</feature>
<organism evidence="3">
    <name type="scientific">Amblyomma sculptum</name>
    <name type="common">Tick</name>
    <dbReference type="NCBI Taxonomy" id="1581419"/>
    <lineage>
        <taxon>Eukaryota</taxon>
        <taxon>Metazoa</taxon>
        <taxon>Ecdysozoa</taxon>
        <taxon>Arthropoda</taxon>
        <taxon>Chelicerata</taxon>
        <taxon>Arachnida</taxon>
        <taxon>Acari</taxon>
        <taxon>Parasitiformes</taxon>
        <taxon>Ixodida</taxon>
        <taxon>Ixodoidea</taxon>
        <taxon>Ixodidae</taxon>
        <taxon>Amblyomminae</taxon>
        <taxon>Amblyomma</taxon>
    </lineage>
</organism>
<feature type="transmembrane region" description="Helical" evidence="2">
    <location>
        <begin position="370"/>
        <end position="401"/>
    </location>
</feature>
<sequence length="446" mass="50446">VMYRDLPGGPTDVRMGEELSRYCLCTQCGMLSMSVYQDSQGHVFCSACVEERSYKHHKYDIFCKYEQRNVSLNEMVEAYDVITVIRDQFTFCPNKNCEERVPLEALSDHYSQCTPQVHCADCRKKVPSSEWKEHWKNHLISGCEEPTPRETNQDKWPSKSSSTSPEYKRQSQTTPPGNSRQFSGPNHGCPPQLGIPPASKSPPCSNVSPSQASRSSVFPLPQPAASARSPNTLRKQKHRGGAETTSKLLLCEHCQRTVKEENMPRHLEKCFKAPQTCVYCDKRLLQEDMAAHLRECNQNPDSETVTSRVALSLSRGGVGPLRPASVHSSAPRPPTALFWPENTARNACIQSQVAPGMPYQSVVRQEDHPWWFRALLFTGLGAVHVASGALHIFLWLAVAIFTKVKNTVLSFFRGLYELSYHFRHNFPDASRPARRPRQWHSSPFRT</sequence>
<reference evidence="3" key="2">
    <citation type="journal article" date="2017" name="Front. Cell. Infect. Microbiol.">
        <title>Analysis of the Salivary Gland Transcriptome of Unfed and Partially Fed Amblyomma sculptum Ticks and Descriptive Proteome of the Saliva.</title>
        <authorList>
            <person name="Esteves E."/>
            <person name="Maruyama S.R."/>
            <person name="Kawahara R."/>
            <person name="Fujita A."/>
            <person name="Martins L.A."/>
            <person name="Righi A.A."/>
            <person name="Costa F.B."/>
            <person name="Palmisano G."/>
            <person name="Labruna M.B."/>
            <person name="Sa-Nunes A."/>
            <person name="Ribeiro J.M.C."/>
            <person name="Fogaca A.C."/>
        </authorList>
    </citation>
    <scope>NUCLEOTIDE SEQUENCE</scope>
</reference>
<proteinExistence type="evidence at transcript level"/>
<feature type="compositionally biased region" description="Polar residues" evidence="1">
    <location>
        <begin position="202"/>
        <end position="216"/>
    </location>
</feature>
<feature type="region of interest" description="Disordered" evidence="1">
    <location>
        <begin position="142"/>
        <end position="244"/>
    </location>
</feature>
<feature type="compositionally biased region" description="Polar residues" evidence="1">
    <location>
        <begin position="158"/>
        <end position="184"/>
    </location>
</feature>
<name>A0A1E1XQ13_AMBSC</name>
<evidence type="ECO:0000313" key="3">
    <source>
        <dbReference type="EMBL" id="JAU01356.1"/>
    </source>
</evidence>
<evidence type="ECO:0000256" key="2">
    <source>
        <dbReference type="SAM" id="Phobius"/>
    </source>
</evidence>
<keyword evidence="2" id="KW-0472">Membrane</keyword>
<keyword evidence="2" id="KW-0812">Transmembrane</keyword>
<dbReference type="Gene3D" id="3.30.40.10">
    <property type="entry name" value="Zinc/RING finger domain, C3HC4 (zinc finger)"/>
    <property type="match status" value="2"/>
</dbReference>
<feature type="non-terminal residue" evidence="3">
    <location>
        <position position="1"/>
    </location>
</feature>
<keyword evidence="2" id="KW-1133">Transmembrane helix</keyword>